<dbReference type="EMBL" id="QUBR01000002">
    <property type="protein sequence ID" value="REK70365.1"/>
    <property type="molecule type" value="Genomic_DNA"/>
</dbReference>
<sequence>MTTHGQPAPSRLRALRTPLLLGAGGLGAAALLRLRDPHVSGSYGFCPFQSLTGLPCPGCGGLRAVNDLARGDVVAAAGSNAGAVALVVACAVLWVVWVARRAAGDSDAVLVRVTTGGALSVLAAFAAFGLLRVTPWGAWLAP</sequence>
<evidence type="ECO:0000256" key="1">
    <source>
        <dbReference type="SAM" id="Phobius"/>
    </source>
</evidence>
<dbReference type="AlphaFoldDB" id="A0A371P387"/>
<dbReference type="Proteomes" id="UP000265581">
    <property type="component" value="Unassembled WGS sequence"/>
</dbReference>
<keyword evidence="3" id="KW-1185">Reference proteome</keyword>
<dbReference type="OrthoDB" id="5966662at2"/>
<gene>
    <name evidence="2" type="ORF">DX116_14575</name>
</gene>
<feature type="transmembrane region" description="Helical" evidence="1">
    <location>
        <begin position="12"/>
        <end position="32"/>
    </location>
</feature>
<proteinExistence type="predicted"/>
<keyword evidence="1" id="KW-0472">Membrane</keyword>
<organism evidence="2 3">
    <name type="scientific">Aeromicrobium endophyticum</name>
    <dbReference type="NCBI Taxonomy" id="2292704"/>
    <lineage>
        <taxon>Bacteria</taxon>
        <taxon>Bacillati</taxon>
        <taxon>Actinomycetota</taxon>
        <taxon>Actinomycetes</taxon>
        <taxon>Propionibacteriales</taxon>
        <taxon>Nocardioidaceae</taxon>
        <taxon>Aeromicrobium</taxon>
    </lineage>
</organism>
<evidence type="ECO:0000313" key="3">
    <source>
        <dbReference type="Proteomes" id="UP000265581"/>
    </source>
</evidence>
<keyword evidence="1" id="KW-0812">Transmembrane</keyword>
<name>A0A371P387_9ACTN</name>
<reference evidence="2 3" key="1">
    <citation type="submission" date="2018-08" db="EMBL/GenBank/DDBJ databases">
        <title>Aeromicrobium sp. M2KJ-4, whole genome shotgun sequence.</title>
        <authorList>
            <person name="Tuo L."/>
        </authorList>
    </citation>
    <scope>NUCLEOTIDE SEQUENCE [LARGE SCALE GENOMIC DNA]</scope>
    <source>
        <strain evidence="2 3">M2KJ-4</strain>
    </source>
</reference>
<accession>A0A371P387</accession>
<comment type="caution">
    <text evidence="2">The sequence shown here is derived from an EMBL/GenBank/DDBJ whole genome shotgun (WGS) entry which is preliminary data.</text>
</comment>
<dbReference type="InterPro" id="IPR021215">
    <property type="entry name" value="DUF2752"/>
</dbReference>
<feature type="transmembrane region" description="Helical" evidence="1">
    <location>
        <begin position="109"/>
        <end position="131"/>
    </location>
</feature>
<evidence type="ECO:0000313" key="2">
    <source>
        <dbReference type="EMBL" id="REK70365.1"/>
    </source>
</evidence>
<feature type="transmembrane region" description="Helical" evidence="1">
    <location>
        <begin position="73"/>
        <end position="97"/>
    </location>
</feature>
<dbReference type="RefSeq" id="WP_119704959.1">
    <property type="nucleotide sequence ID" value="NZ_JBHSOI010000002.1"/>
</dbReference>
<keyword evidence="1" id="KW-1133">Transmembrane helix</keyword>
<dbReference type="Pfam" id="PF10825">
    <property type="entry name" value="DUF2752"/>
    <property type="match status" value="1"/>
</dbReference>
<protein>
    <submittedName>
        <fullName evidence="2">DUF2752 domain-containing protein</fullName>
    </submittedName>
</protein>